<feature type="region of interest" description="Disordered" evidence="1">
    <location>
        <begin position="45"/>
        <end position="130"/>
    </location>
</feature>
<evidence type="ECO:0000256" key="1">
    <source>
        <dbReference type="SAM" id="MobiDB-lite"/>
    </source>
</evidence>
<gene>
    <name evidence="2" type="ORF">SPSC_04406</name>
</gene>
<feature type="compositionally biased region" description="Basic and acidic residues" evidence="1">
    <location>
        <begin position="45"/>
        <end position="82"/>
    </location>
</feature>
<reference evidence="2" key="1">
    <citation type="submission" date="2014-06" db="EMBL/GenBank/DDBJ databases">
        <authorList>
            <person name="Ju J."/>
            <person name="Zhang J."/>
        </authorList>
    </citation>
    <scope>NUCLEOTIDE SEQUENCE</scope>
    <source>
        <strain evidence="2">SscI8</strain>
    </source>
</reference>
<dbReference type="OrthoDB" id="10672740at2759"/>
<accession>A0A127Z3X4</accession>
<name>A0A127Z3X4_9BASI</name>
<dbReference type="EMBL" id="LK056678">
    <property type="protein sequence ID" value="CDR88579.1"/>
    <property type="molecule type" value="Genomic_DNA"/>
</dbReference>
<protein>
    <submittedName>
        <fullName evidence="2">Uncharacterized protein</fullName>
    </submittedName>
</protein>
<feature type="compositionally biased region" description="Polar residues" evidence="1">
    <location>
        <begin position="83"/>
        <end position="120"/>
    </location>
</feature>
<proteinExistence type="predicted"/>
<organism evidence="2">
    <name type="scientific">Sporisorium scitamineum</name>
    <dbReference type="NCBI Taxonomy" id="49012"/>
    <lineage>
        <taxon>Eukaryota</taxon>
        <taxon>Fungi</taxon>
        <taxon>Dikarya</taxon>
        <taxon>Basidiomycota</taxon>
        <taxon>Ustilaginomycotina</taxon>
        <taxon>Ustilaginomycetes</taxon>
        <taxon>Ustilaginales</taxon>
        <taxon>Ustilaginaceae</taxon>
        <taxon>Sporisorium</taxon>
    </lineage>
</organism>
<dbReference type="AlphaFoldDB" id="A0A127Z3X4"/>
<evidence type="ECO:0000313" key="2">
    <source>
        <dbReference type="EMBL" id="CDR88579.1"/>
    </source>
</evidence>
<sequence>MTPDTANSKQLKDLKLKVDELQSLHKVKVRDGVSTGIEKALKDKCKDESKNGHRDKCNDKCNIKHNNKHNDEHNNKCKDECKNNQVLSNDKAQNNDTKGNNSNKAPGDNSNKAAGNNTKASNKHKDSRTFSAFTPHTPLVTARYPFPFPPLPAPTRRTQDGRPGSLSIVVSVSLTLQMLASQRGPTTRPRRETLCWRSTSPSTSGVVERFRPPFSHPPAALLIDDEESYEESDSEKEADDAAMPTNRVALALAAWPVHILYGTDLRSSDGFVSPLAFLKKDPSTATGKRMSFACRFVLPATPLLKNFVQCNIQVNATTKIAIKVRRDSNMCMDTLCTVPPKGAIFLLRDVVRSQISSTKPCLSYDEQSSLFAIPTMHGCSLECVFAFNNAMDADYRAVVSATAPDVASAST</sequence>